<feature type="region of interest" description="Disordered" evidence="6">
    <location>
        <begin position="110"/>
        <end position="131"/>
    </location>
</feature>
<dbReference type="GO" id="GO:0004674">
    <property type="term" value="F:protein serine/threonine kinase activity"/>
    <property type="evidence" value="ECO:0007669"/>
    <property type="project" value="UniProtKB-EC"/>
</dbReference>
<evidence type="ECO:0000256" key="7">
    <source>
        <dbReference type="SAM" id="Phobius"/>
    </source>
</evidence>
<dbReference type="AlphaFoldDB" id="A0A5C5WCR9"/>
<keyword evidence="3 9" id="KW-0418">Kinase</keyword>
<dbReference type="InterPro" id="IPR000719">
    <property type="entry name" value="Prot_kinase_dom"/>
</dbReference>
<evidence type="ECO:0000313" key="10">
    <source>
        <dbReference type="Proteomes" id="UP000318995"/>
    </source>
</evidence>
<evidence type="ECO:0000313" key="9">
    <source>
        <dbReference type="EMBL" id="TWT47462.1"/>
    </source>
</evidence>
<evidence type="ECO:0000259" key="8">
    <source>
        <dbReference type="PROSITE" id="PS50011"/>
    </source>
</evidence>
<dbReference type="InterPro" id="IPR008271">
    <property type="entry name" value="Ser/Thr_kinase_AS"/>
</dbReference>
<proteinExistence type="predicted"/>
<dbReference type="EMBL" id="SJPH01000002">
    <property type="protein sequence ID" value="TWT47462.1"/>
    <property type="molecule type" value="Genomic_DNA"/>
</dbReference>
<keyword evidence="2 5" id="KW-0547">Nucleotide-binding</keyword>
<dbReference type="Pfam" id="PF00069">
    <property type="entry name" value="Pkinase"/>
    <property type="match status" value="1"/>
</dbReference>
<dbReference type="Gene3D" id="1.10.510.10">
    <property type="entry name" value="Transferase(Phosphotransferase) domain 1"/>
    <property type="match status" value="1"/>
</dbReference>
<dbReference type="PROSITE" id="PS50011">
    <property type="entry name" value="PROTEIN_KINASE_DOM"/>
    <property type="match status" value="1"/>
</dbReference>
<feature type="region of interest" description="Disordered" evidence="6">
    <location>
        <begin position="721"/>
        <end position="745"/>
    </location>
</feature>
<reference evidence="9 10" key="1">
    <citation type="submission" date="2019-02" db="EMBL/GenBank/DDBJ databases">
        <title>Deep-cultivation of Planctomycetes and their phenomic and genomic characterization uncovers novel biology.</title>
        <authorList>
            <person name="Wiegand S."/>
            <person name="Jogler M."/>
            <person name="Boedeker C."/>
            <person name="Pinto D."/>
            <person name="Vollmers J."/>
            <person name="Rivas-Marin E."/>
            <person name="Kohn T."/>
            <person name="Peeters S.H."/>
            <person name="Heuer A."/>
            <person name="Rast P."/>
            <person name="Oberbeckmann S."/>
            <person name="Bunk B."/>
            <person name="Jeske O."/>
            <person name="Meyerdierks A."/>
            <person name="Storesund J.E."/>
            <person name="Kallscheuer N."/>
            <person name="Luecker S."/>
            <person name="Lage O.M."/>
            <person name="Pohl T."/>
            <person name="Merkel B.J."/>
            <person name="Hornburger P."/>
            <person name="Mueller R.-W."/>
            <person name="Bruemmer F."/>
            <person name="Labrenz M."/>
            <person name="Spormann A.M."/>
            <person name="Op Den Camp H."/>
            <person name="Overmann J."/>
            <person name="Amann R."/>
            <person name="Jetten M.S.M."/>
            <person name="Mascher T."/>
            <person name="Medema M.H."/>
            <person name="Devos D.P."/>
            <person name="Kaster A.-K."/>
            <person name="Ovreas L."/>
            <person name="Rohde M."/>
            <person name="Galperin M.Y."/>
            <person name="Jogler C."/>
        </authorList>
    </citation>
    <scope>NUCLEOTIDE SEQUENCE [LARGE SCALE GENOMIC DNA]</scope>
    <source>
        <strain evidence="9 10">Pla111</strain>
    </source>
</reference>
<feature type="transmembrane region" description="Helical" evidence="7">
    <location>
        <begin position="27"/>
        <end position="45"/>
    </location>
</feature>
<feature type="binding site" evidence="5">
    <location>
        <position position="467"/>
    </location>
    <ligand>
        <name>ATP</name>
        <dbReference type="ChEBI" id="CHEBI:30616"/>
    </ligand>
</feature>
<organism evidence="9 10">
    <name type="scientific">Botrimarina hoheduenensis</name>
    <dbReference type="NCBI Taxonomy" id="2528000"/>
    <lineage>
        <taxon>Bacteria</taxon>
        <taxon>Pseudomonadati</taxon>
        <taxon>Planctomycetota</taxon>
        <taxon>Planctomycetia</taxon>
        <taxon>Pirellulales</taxon>
        <taxon>Lacipirellulaceae</taxon>
        <taxon>Botrimarina</taxon>
    </lineage>
</organism>
<dbReference type="CDD" id="cd14014">
    <property type="entry name" value="STKc_PknB_like"/>
    <property type="match status" value="1"/>
</dbReference>
<evidence type="ECO:0000256" key="3">
    <source>
        <dbReference type="ARBA" id="ARBA00022777"/>
    </source>
</evidence>
<feature type="transmembrane region" description="Helical" evidence="7">
    <location>
        <begin position="397"/>
        <end position="416"/>
    </location>
</feature>
<sequence length="745" mass="81742">MTYASSRAGRTMVQSLSGVASLLKREVWVWPIVAVVLLASVGWFLRSAIERTMKESLTSELETLRDVEVASLRTWLDDQRGYAESVANQLTTRQLIGEIVGDPLAASPAAVPTEKFDPKPAGSGGEAAANTDPATLSAELTRLLAPELAQHAYDGYVLVDRQMRVRAACDLDTVGSASSANKSLAPIELEEHPEHAEFAARVLAGASTVSRPLPSVLPVRDHQGRRRTGTPVMYAAAPVRDENLRVIAALAFRVAPDREFTKILQRGQTGESGETYAFDAQGMMLSSSRFEEDLVLLGILPDEDGVRSILRVLVRDPGGDLTAGFRPLLRRREMPLTRMVASAAAGESASDVEGYPDYRGVQVVGAWHWLEDYCFGVATEIDAAEAYRPLTILKRTFWGLFALLALSSVAIFLFTLQVSRLRREAQRAAIEAQELGQYRLEQKLGAGAMGVVYKARHAMLRRPTAVKMLEPEKVTDEAVQAFEREVQITSQLCHPNTVAIFDYGRTPEGLFYYAMEYLDGIDLQQLVEQYGPQPVGRVVSLLTQVCGSLYEAHTLGLVHRDIKPANLMVGRRAAEPDVIKVLDFGLVKSSDDDNKQKGMAGTPLYMSPESIQSPDTVDARSDLYAVGAVGYFLLTGKPVFEAASLSELCRKHMQEAPVPPSKRLGSALPEELDDIILACLDKSRAKRPQTARDVVIRLQRVPSVDDWGVEAAELWWNQHERGDSPRRKLGGTTVSRDHAATIDHG</sequence>
<dbReference type="PROSITE" id="PS00108">
    <property type="entry name" value="PROTEIN_KINASE_ST"/>
    <property type="match status" value="1"/>
</dbReference>
<keyword evidence="7" id="KW-0812">Transmembrane</keyword>
<feature type="compositionally biased region" description="Basic and acidic residues" evidence="6">
    <location>
        <begin position="735"/>
        <end position="745"/>
    </location>
</feature>
<evidence type="ECO:0000256" key="2">
    <source>
        <dbReference type="ARBA" id="ARBA00022741"/>
    </source>
</evidence>
<dbReference type="Proteomes" id="UP000318995">
    <property type="component" value="Unassembled WGS sequence"/>
</dbReference>
<dbReference type="PANTHER" id="PTHR43289">
    <property type="entry name" value="MITOGEN-ACTIVATED PROTEIN KINASE KINASE KINASE 20-RELATED"/>
    <property type="match status" value="1"/>
</dbReference>
<dbReference type="SUPFAM" id="SSF56112">
    <property type="entry name" value="Protein kinase-like (PK-like)"/>
    <property type="match status" value="1"/>
</dbReference>
<keyword evidence="7" id="KW-1133">Transmembrane helix</keyword>
<keyword evidence="7" id="KW-0472">Membrane</keyword>
<keyword evidence="1 9" id="KW-0808">Transferase</keyword>
<dbReference type="EC" id="2.7.11.1" evidence="9"/>
<dbReference type="InterPro" id="IPR017441">
    <property type="entry name" value="Protein_kinase_ATP_BS"/>
</dbReference>
<evidence type="ECO:0000256" key="4">
    <source>
        <dbReference type="ARBA" id="ARBA00022840"/>
    </source>
</evidence>
<evidence type="ECO:0000256" key="6">
    <source>
        <dbReference type="SAM" id="MobiDB-lite"/>
    </source>
</evidence>
<dbReference type="PANTHER" id="PTHR43289:SF6">
    <property type="entry name" value="SERINE_THREONINE-PROTEIN KINASE NEKL-3"/>
    <property type="match status" value="1"/>
</dbReference>
<keyword evidence="10" id="KW-1185">Reference proteome</keyword>
<dbReference type="InterPro" id="IPR011009">
    <property type="entry name" value="Kinase-like_dom_sf"/>
</dbReference>
<feature type="domain" description="Protein kinase" evidence="8">
    <location>
        <begin position="438"/>
        <end position="704"/>
    </location>
</feature>
<dbReference type="SMART" id="SM00220">
    <property type="entry name" value="S_TKc"/>
    <property type="match status" value="1"/>
</dbReference>
<name>A0A5C5WCR9_9BACT</name>
<dbReference type="Gene3D" id="3.30.200.20">
    <property type="entry name" value="Phosphorylase Kinase, domain 1"/>
    <property type="match status" value="1"/>
</dbReference>
<evidence type="ECO:0000256" key="5">
    <source>
        <dbReference type="PROSITE-ProRule" id="PRU10141"/>
    </source>
</evidence>
<protein>
    <submittedName>
        <fullName evidence="9">Serine/threonine-protein kinase PknB</fullName>
        <ecNumber evidence="9">2.7.11.1</ecNumber>
    </submittedName>
</protein>
<comment type="caution">
    <text evidence="9">The sequence shown here is derived from an EMBL/GenBank/DDBJ whole genome shotgun (WGS) entry which is preliminary data.</text>
</comment>
<evidence type="ECO:0000256" key="1">
    <source>
        <dbReference type="ARBA" id="ARBA00022679"/>
    </source>
</evidence>
<accession>A0A5C5WCR9</accession>
<dbReference type="PROSITE" id="PS00107">
    <property type="entry name" value="PROTEIN_KINASE_ATP"/>
    <property type="match status" value="1"/>
</dbReference>
<keyword evidence="4 5" id="KW-0067">ATP-binding</keyword>
<gene>
    <name evidence="9" type="primary">pknB_5</name>
    <name evidence="9" type="ORF">Pla111_10760</name>
</gene>
<dbReference type="GO" id="GO:0005524">
    <property type="term" value="F:ATP binding"/>
    <property type="evidence" value="ECO:0007669"/>
    <property type="project" value="UniProtKB-UniRule"/>
</dbReference>